<gene>
    <name evidence="5" type="ORF">INT76_03255</name>
</gene>
<keyword evidence="4" id="KW-0175">Coiled coil</keyword>
<evidence type="ECO:0000313" key="6">
    <source>
        <dbReference type="Proteomes" id="UP000677616"/>
    </source>
</evidence>
<name>A0ABX7YM54_9STRE</name>
<feature type="coiled-coil region" evidence="4">
    <location>
        <begin position="386"/>
        <end position="413"/>
    </location>
</feature>
<accession>A0ABX7YM54</accession>
<comment type="pathway">
    <text evidence="1">Biopolymer metabolism; poly-(R)-3-hydroxybutanoate biosynthesis.</text>
</comment>
<dbReference type="EMBL" id="CP073084">
    <property type="protein sequence ID" value="QUE54913.1"/>
    <property type="molecule type" value="Genomic_DNA"/>
</dbReference>
<dbReference type="InterPro" id="IPR010123">
    <property type="entry name" value="PHA_synth_III_E"/>
</dbReference>
<dbReference type="SUPFAM" id="SSF140979">
    <property type="entry name" value="Topoisomerase V catalytic domain-like"/>
    <property type="match status" value="1"/>
</dbReference>
<protein>
    <recommendedName>
        <fullName evidence="2">Poly(3-hydroxyalkanoate) polymerase subunit PhaE</fullName>
    </recommendedName>
</protein>
<organism evidence="5 6">
    <name type="scientific">Streptococcus oriscaviae</name>
    <dbReference type="NCBI Taxonomy" id="2781599"/>
    <lineage>
        <taxon>Bacteria</taxon>
        <taxon>Bacillati</taxon>
        <taxon>Bacillota</taxon>
        <taxon>Bacilli</taxon>
        <taxon>Lactobacillales</taxon>
        <taxon>Streptococcaceae</taxon>
        <taxon>Streptococcus</taxon>
    </lineage>
</organism>
<evidence type="ECO:0000256" key="1">
    <source>
        <dbReference type="ARBA" id="ARBA00004683"/>
    </source>
</evidence>
<dbReference type="RefSeq" id="WP_212572138.1">
    <property type="nucleotide sequence ID" value="NZ_CP073084.1"/>
</dbReference>
<proteinExistence type="predicted"/>
<sequence length="431" mass="50198">MATNDMMNQWFEAQKKMAEQWQTMFSGKTEDTKQEKGLADLVAAQQQFFTDYLKAFSPQTAYPLPFATGFSHPVLDSWNKWQTTWAENVQNSFQEGPVASYLAQFPDMNTYLEFYRNQFNPSRLYDVMDSNSYATFAKIMDANQHYVNFYRYFDKLRDLYSKPFAEDGKDLLDKWVTDSQQFYADFVQPFIPAQIRQVVEAPYQLTQTIGDQWTKFLGPWAESFFELSRLYVEGANGDTEKLAEYFALWKEQYEATVAPLLRLPGMGNQTEKIEAQNAFLDNAIQLILTNVEFQQKLSQVTQKRAKSLMEEFVELVKKGEQPKTYKEFYQHWTNQVEKTLQEYFYSDEFSQLLARFGTANAQFVIARNKVLELALKGLPIVLESDARSLYQKVQNLKREVSQLKRDLKVLKAASEEVKPSKAKTSKKTDSK</sequence>
<dbReference type="InterPro" id="IPR024065">
    <property type="entry name" value="TopoV_catalytic_dom_sf"/>
</dbReference>
<keyword evidence="6" id="KW-1185">Reference proteome</keyword>
<keyword evidence="3" id="KW-0583">PHB biosynthesis</keyword>
<evidence type="ECO:0000256" key="3">
    <source>
        <dbReference type="ARBA" id="ARBA00022752"/>
    </source>
</evidence>
<dbReference type="Proteomes" id="UP000677616">
    <property type="component" value="Chromosome"/>
</dbReference>
<evidence type="ECO:0000256" key="2">
    <source>
        <dbReference type="ARBA" id="ARBA00019066"/>
    </source>
</evidence>
<dbReference type="Pfam" id="PF09712">
    <property type="entry name" value="PHA_synth_III_E"/>
    <property type="match status" value="1"/>
</dbReference>
<evidence type="ECO:0000313" key="5">
    <source>
        <dbReference type="EMBL" id="QUE54913.1"/>
    </source>
</evidence>
<reference evidence="5 6" key="1">
    <citation type="submission" date="2021-04" db="EMBL/GenBank/DDBJ databases">
        <title>Complete genome sequence of a novel Streptococcus species.</title>
        <authorList>
            <person name="Teng J.L.L."/>
        </authorList>
    </citation>
    <scope>NUCLEOTIDE SEQUENCE [LARGE SCALE GENOMIC DNA]</scope>
    <source>
        <strain evidence="5 6">HKU75</strain>
    </source>
</reference>
<evidence type="ECO:0000256" key="4">
    <source>
        <dbReference type="SAM" id="Coils"/>
    </source>
</evidence>